<keyword evidence="2" id="KW-1185">Reference proteome</keyword>
<accession>A0ABQ7AQA6</accession>
<protein>
    <recommendedName>
        <fullName evidence="3">Zinc finger GRF-type domain-containing protein</fullName>
    </recommendedName>
</protein>
<gene>
    <name evidence="1" type="ORF">DY000_02060767</name>
</gene>
<reference evidence="1 2" key="1">
    <citation type="journal article" date="2020" name="BMC Genomics">
        <title>Intraspecific diversification of the crop wild relative Brassica cretica Lam. using demographic model selection.</title>
        <authorList>
            <person name="Kioukis A."/>
            <person name="Michalopoulou V.A."/>
            <person name="Briers L."/>
            <person name="Pirintsos S."/>
            <person name="Studholme D.J."/>
            <person name="Pavlidis P."/>
            <person name="Sarris P.F."/>
        </authorList>
    </citation>
    <scope>NUCLEOTIDE SEQUENCE [LARGE SCALE GENOMIC DNA]</scope>
    <source>
        <strain evidence="2">cv. PFS-1207/04</strain>
    </source>
</reference>
<proteinExistence type="predicted"/>
<sequence>MINNGRIPSRCCCGKVIVTYVSKTEENLYRRFFRCEIGLQWADEALFDEIQRMNEQQSRMAKEIEDLRSSLNKTVQEEVIKQNNLADVGCLGSMLSILCL</sequence>
<evidence type="ECO:0000313" key="2">
    <source>
        <dbReference type="Proteomes" id="UP000266723"/>
    </source>
</evidence>
<dbReference type="EMBL" id="QGKV02001556">
    <property type="protein sequence ID" value="KAF3516260.1"/>
    <property type="molecule type" value="Genomic_DNA"/>
</dbReference>
<organism evidence="1 2">
    <name type="scientific">Brassica cretica</name>
    <name type="common">Mustard</name>
    <dbReference type="NCBI Taxonomy" id="69181"/>
    <lineage>
        <taxon>Eukaryota</taxon>
        <taxon>Viridiplantae</taxon>
        <taxon>Streptophyta</taxon>
        <taxon>Embryophyta</taxon>
        <taxon>Tracheophyta</taxon>
        <taxon>Spermatophyta</taxon>
        <taxon>Magnoliopsida</taxon>
        <taxon>eudicotyledons</taxon>
        <taxon>Gunneridae</taxon>
        <taxon>Pentapetalae</taxon>
        <taxon>rosids</taxon>
        <taxon>malvids</taxon>
        <taxon>Brassicales</taxon>
        <taxon>Brassicaceae</taxon>
        <taxon>Brassiceae</taxon>
        <taxon>Brassica</taxon>
    </lineage>
</organism>
<evidence type="ECO:0008006" key="3">
    <source>
        <dbReference type="Google" id="ProtNLM"/>
    </source>
</evidence>
<comment type="caution">
    <text evidence="1">The sequence shown here is derived from an EMBL/GenBank/DDBJ whole genome shotgun (WGS) entry which is preliminary data.</text>
</comment>
<evidence type="ECO:0000313" key="1">
    <source>
        <dbReference type="EMBL" id="KAF3516260.1"/>
    </source>
</evidence>
<name>A0ABQ7AQA6_BRACR</name>
<dbReference type="Proteomes" id="UP000266723">
    <property type="component" value="Unassembled WGS sequence"/>
</dbReference>